<comment type="subcellular location">
    <subcellularLocation>
        <location evidence="1">Membrane</location>
        <topology evidence="1">Multi-pass membrane protein</topology>
    </subcellularLocation>
</comment>
<dbReference type="AlphaFoldDB" id="A0A3S2X316"/>
<dbReference type="PANTHER" id="PTHR30238">
    <property type="entry name" value="MEMBRANE BOUND PREDICTED REDOX MODULATOR"/>
    <property type="match status" value="1"/>
</dbReference>
<dbReference type="EMBL" id="RZTZ01000004">
    <property type="protein sequence ID" value="RVT62688.1"/>
    <property type="molecule type" value="Genomic_DNA"/>
</dbReference>
<dbReference type="NCBIfam" id="TIGR03717">
    <property type="entry name" value="R_switched_YjbE"/>
    <property type="match status" value="1"/>
</dbReference>
<dbReference type="Pfam" id="PF03741">
    <property type="entry name" value="TerC"/>
    <property type="match status" value="1"/>
</dbReference>
<sequence length="263" mass="28742">MELEFFTALLSIIVIDLVLAGDNAILIGLAARHLPKDQQKKVIMWGSLGAIIIRIIATLAVVWLLKVPGLHVAGGLMLVFISYKLLVENEEHSDIKSSNNFWGAVRTVIIADALMGLDNVLAVAGAAHGSILLVVIGLLISIPVVMWCSTLILKWIERFPVIITFGAGILAWTASKMIVAEPFIGTYFQNPLLKYGFELLVIALVVGIGVYKNKKASDIPAGDVASAEVKESINFMDEEKPEEFLNGENIEGHKERERELTKV</sequence>
<protein>
    <submittedName>
        <fullName evidence="7">TerC family protein</fullName>
    </submittedName>
</protein>
<feature type="transmembrane region" description="Helical" evidence="6">
    <location>
        <begin position="42"/>
        <end position="64"/>
    </location>
</feature>
<reference evidence="7 8" key="1">
    <citation type="submission" date="2019-01" db="EMBL/GenBank/DDBJ databases">
        <title>Bacillus sp. M5HDSG1-1, whole genome shotgun sequence.</title>
        <authorList>
            <person name="Tuo L."/>
        </authorList>
    </citation>
    <scope>NUCLEOTIDE SEQUENCE [LARGE SCALE GENOMIC DNA]</scope>
    <source>
        <strain evidence="7 8">M5HDSG1-1</strain>
    </source>
</reference>
<feature type="transmembrane region" description="Helical" evidence="6">
    <location>
        <begin position="159"/>
        <end position="180"/>
    </location>
</feature>
<comment type="caution">
    <text evidence="7">The sequence shown here is derived from an EMBL/GenBank/DDBJ whole genome shotgun (WGS) entry which is preliminary data.</text>
</comment>
<evidence type="ECO:0000256" key="1">
    <source>
        <dbReference type="ARBA" id="ARBA00004141"/>
    </source>
</evidence>
<gene>
    <name evidence="7" type="ORF">EM808_13060</name>
</gene>
<evidence type="ECO:0000313" key="7">
    <source>
        <dbReference type="EMBL" id="RVT62688.1"/>
    </source>
</evidence>
<dbReference type="GO" id="GO:0016020">
    <property type="term" value="C:membrane"/>
    <property type="evidence" value="ECO:0007669"/>
    <property type="project" value="UniProtKB-SubCell"/>
</dbReference>
<keyword evidence="5 6" id="KW-0472">Membrane</keyword>
<feature type="transmembrane region" description="Helical" evidence="6">
    <location>
        <begin position="192"/>
        <end position="211"/>
    </location>
</feature>
<evidence type="ECO:0000256" key="6">
    <source>
        <dbReference type="SAM" id="Phobius"/>
    </source>
</evidence>
<organism evidence="7 8">
    <name type="scientific">Niallia taxi</name>
    <dbReference type="NCBI Taxonomy" id="2499688"/>
    <lineage>
        <taxon>Bacteria</taxon>
        <taxon>Bacillati</taxon>
        <taxon>Bacillota</taxon>
        <taxon>Bacilli</taxon>
        <taxon>Bacillales</taxon>
        <taxon>Bacillaceae</taxon>
        <taxon>Niallia</taxon>
    </lineage>
</organism>
<dbReference type="PANTHER" id="PTHR30238:SF4">
    <property type="entry name" value="SLL1022 PROTEIN"/>
    <property type="match status" value="1"/>
</dbReference>
<dbReference type="Proteomes" id="UP000288024">
    <property type="component" value="Unassembled WGS sequence"/>
</dbReference>
<feature type="transmembrane region" description="Helical" evidence="6">
    <location>
        <begin position="6"/>
        <end position="30"/>
    </location>
</feature>
<evidence type="ECO:0000256" key="4">
    <source>
        <dbReference type="ARBA" id="ARBA00022989"/>
    </source>
</evidence>
<evidence type="ECO:0000256" key="3">
    <source>
        <dbReference type="ARBA" id="ARBA00022692"/>
    </source>
</evidence>
<feature type="transmembrane region" description="Helical" evidence="6">
    <location>
        <begin position="123"/>
        <end position="147"/>
    </location>
</feature>
<dbReference type="InterPro" id="IPR022301">
    <property type="entry name" value="Integral_membrane_YjbE"/>
</dbReference>
<keyword evidence="8" id="KW-1185">Reference proteome</keyword>
<feature type="transmembrane region" description="Helical" evidence="6">
    <location>
        <begin position="99"/>
        <end position="117"/>
    </location>
</feature>
<evidence type="ECO:0000256" key="5">
    <source>
        <dbReference type="ARBA" id="ARBA00023136"/>
    </source>
</evidence>
<name>A0A3S2X316_9BACI</name>
<keyword evidence="4 6" id="KW-1133">Transmembrane helix</keyword>
<evidence type="ECO:0000256" key="2">
    <source>
        <dbReference type="ARBA" id="ARBA00007511"/>
    </source>
</evidence>
<feature type="transmembrane region" description="Helical" evidence="6">
    <location>
        <begin position="70"/>
        <end position="87"/>
    </location>
</feature>
<accession>A0A3S2X316</accession>
<evidence type="ECO:0000313" key="8">
    <source>
        <dbReference type="Proteomes" id="UP000288024"/>
    </source>
</evidence>
<proteinExistence type="inferred from homology"/>
<dbReference type="InterPro" id="IPR005496">
    <property type="entry name" value="Integral_membrane_TerC"/>
</dbReference>
<keyword evidence="3 6" id="KW-0812">Transmembrane</keyword>
<comment type="similarity">
    <text evidence="2">Belongs to the TerC family.</text>
</comment>